<keyword evidence="5" id="KW-1185">Reference proteome</keyword>
<evidence type="ECO:0000313" key="4">
    <source>
        <dbReference type="EMBL" id="OJT04005.1"/>
    </source>
</evidence>
<keyword evidence="2" id="KW-0812">Transmembrane</keyword>
<evidence type="ECO:0000256" key="3">
    <source>
        <dbReference type="SAM" id="SignalP"/>
    </source>
</evidence>
<dbReference type="OrthoDB" id="2753410at2759"/>
<comment type="caution">
    <text evidence="4">The sequence shown here is derived from an EMBL/GenBank/DDBJ whole genome shotgun (WGS) entry which is preliminary data.</text>
</comment>
<feature type="transmembrane region" description="Helical" evidence="2">
    <location>
        <begin position="198"/>
        <end position="218"/>
    </location>
</feature>
<accession>A0A1M2V910</accession>
<organism evidence="4 5">
    <name type="scientific">Trametes pubescens</name>
    <name type="common">White-rot fungus</name>
    <dbReference type="NCBI Taxonomy" id="154538"/>
    <lineage>
        <taxon>Eukaryota</taxon>
        <taxon>Fungi</taxon>
        <taxon>Dikarya</taxon>
        <taxon>Basidiomycota</taxon>
        <taxon>Agaricomycotina</taxon>
        <taxon>Agaricomycetes</taxon>
        <taxon>Polyporales</taxon>
        <taxon>Polyporaceae</taxon>
        <taxon>Trametes</taxon>
    </lineage>
</organism>
<feature type="region of interest" description="Disordered" evidence="1">
    <location>
        <begin position="121"/>
        <end position="195"/>
    </location>
</feature>
<reference evidence="4 5" key="1">
    <citation type="submission" date="2016-10" db="EMBL/GenBank/DDBJ databases">
        <title>Genome sequence of the basidiomycete white-rot fungus Trametes pubescens.</title>
        <authorList>
            <person name="Makela M.R."/>
            <person name="Granchi Z."/>
            <person name="Peng M."/>
            <person name="De Vries R.P."/>
            <person name="Grigoriev I."/>
            <person name="Riley R."/>
            <person name="Hilden K."/>
        </authorList>
    </citation>
    <scope>NUCLEOTIDE SEQUENCE [LARGE SCALE GENOMIC DNA]</scope>
    <source>
        <strain evidence="4 5">FBCC735</strain>
    </source>
</reference>
<proteinExistence type="predicted"/>
<protein>
    <recommendedName>
        <fullName evidence="6">Extracellular membrane protein CFEM domain-containing protein</fullName>
    </recommendedName>
</protein>
<keyword evidence="2" id="KW-1133">Transmembrane helix</keyword>
<feature type="compositionally biased region" description="Low complexity" evidence="1">
    <location>
        <begin position="126"/>
        <end position="158"/>
    </location>
</feature>
<dbReference type="OMA" id="QTIDCAK"/>
<gene>
    <name evidence="4" type="ORF">TRAPUB_5334</name>
</gene>
<name>A0A1M2V910_TRAPU</name>
<dbReference type="EMBL" id="MNAD01001565">
    <property type="protein sequence ID" value="OJT04005.1"/>
    <property type="molecule type" value="Genomic_DNA"/>
</dbReference>
<evidence type="ECO:0000256" key="2">
    <source>
        <dbReference type="SAM" id="Phobius"/>
    </source>
</evidence>
<keyword evidence="3" id="KW-0732">Signal</keyword>
<dbReference type="Proteomes" id="UP000184267">
    <property type="component" value="Unassembled WGS sequence"/>
</dbReference>
<dbReference type="AlphaFoldDB" id="A0A1M2V910"/>
<feature type="chain" id="PRO_5013199940" description="Extracellular membrane protein CFEM domain-containing protein" evidence="3">
    <location>
        <begin position="19"/>
        <end position="219"/>
    </location>
</feature>
<evidence type="ECO:0008006" key="6">
    <source>
        <dbReference type="Google" id="ProtNLM"/>
    </source>
</evidence>
<evidence type="ECO:0000256" key="1">
    <source>
        <dbReference type="SAM" id="MobiDB-lite"/>
    </source>
</evidence>
<evidence type="ECO:0000313" key="5">
    <source>
        <dbReference type="Proteomes" id="UP000184267"/>
    </source>
</evidence>
<feature type="compositionally biased region" description="Acidic residues" evidence="1">
    <location>
        <begin position="168"/>
        <end position="186"/>
    </location>
</feature>
<feature type="signal peptide" evidence="3">
    <location>
        <begin position="1"/>
        <end position="18"/>
    </location>
</feature>
<sequence length="219" mass="21698">MFGLAVLSVALVAGQVAASAISTRSPLASLLGARQASFDPSQVPAACQSSCSDIASALTSTTCTNDLGCICSSTASNGLFDCLQCALTLQPDADLLEQEQESYDQYAAACASGDMPVASQTLTLPSGSSTSATRVSGTATATAAVSRTSAAAGRTSTAEDPTETSTSGDDDGDDDDGDDDGDDDDSSTTSAQRNGARVGVVVSSVGLAGVMAMVALLVL</sequence>
<keyword evidence="2" id="KW-0472">Membrane</keyword>